<name>A0A7N0UAK5_KALFE</name>
<evidence type="ECO:0008006" key="4">
    <source>
        <dbReference type="Google" id="ProtNLM"/>
    </source>
</evidence>
<protein>
    <recommendedName>
        <fullName evidence="4">MENTAL domain-containing protein</fullName>
    </recommendedName>
</protein>
<feature type="transmembrane region" description="Helical" evidence="1">
    <location>
        <begin position="77"/>
        <end position="100"/>
    </location>
</feature>
<dbReference type="PANTHER" id="PTHR34953">
    <property type="entry name" value="ALPHA/BETA HYDROLASE RELATED PROTEIN"/>
    <property type="match status" value="1"/>
</dbReference>
<sequence>MIAAMLTTMLKEEKQSMRALRAAKTLFFLVSMAVSFLVFSAPVLLLLADALLPAALLSASLSPHSSLSLSLLSSYRFPLSLVDIPLLSLARSALIILVYSLCDGPRLSRGPYLGITTFCSLASLVFLSVKASYFFNSTAAAASPAFSDSSTACKRAIEVALFVCSAALAVGHTVVAYRISCRERRKLLVYKIDIEAVVSKNGFPSRYSKLLQLERMK</sequence>
<keyword evidence="1" id="KW-0472">Membrane</keyword>
<dbReference type="Gramene" id="Kaladp0059s0040.1.v1.1">
    <property type="protein sequence ID" value="Kaladp0059s0040.1.v1.1"/>
    <property type="gene ID" value="Kaladp0059s0040.v1.1"/>
</dbReference>
<evidence type="ECO:0000313" key="3">
    <source>
        <dbReference type="Proteomes" id="UP000594263"/>
    </source>
</evidence>
<feature type="transmembrane region" description="Helical" evidence="1">
    <location>
        <begin position="112"/>
        <end position="135"/>
    </location>
</feature>
<accession>A0A7N0UAK5</accession>
<evidence type="ECO:0000313" key="2">
    <source>
        <dbReference type="EnsemblPlants" id="Kaladp0059s0040.1.v1.1"/>
    </source>
</evidence>
<dbReference type="EnsemblPlants" id="Kaladp0059s0040.1.v1.1">
    <property type="protein sequence ID" value="Kaladp0059s0040.1.v1.1"/>
    <property type="gene ID" value="Kaladp0059s0040.v1.1"/>
</dbReference>
<evidence type="ECO:0000256" key="1">
    <source>
        <dbReference type="SAM" id="Phobius"/>
    </source>
</evidence>
<keyword evidence="3" id="KW-1185">Reference proteome</keyword>
<keyword evidence="1" id="KW-1133">Transmembrane helix</keyword>
<organism evidence="2 3">
    <name type="scientific">Kalanchoe fedtschenkoi</name>
    <name type="common">Lavender scallops</name>
    <name type="synonym">South American air plant</name>
    <dbReference type="NCBI Taxonomy" id="63787"/>
    <lineage>
        <taxon>Eukaryota</taxon>
        <taxon>Viridiplantae</taxon>
        <taxon>Streptophyta</taxon>
        <taxon>Embryophyta</taxon>
        <taxon>Tracheophyta</taxon>
        <taxon>Spermatophyta</taxon>
        <taxon>Magnoliopsida</taxon>
        <taxon>eudicotyledons</taxon>
        <taxon>Gunneridae</taxon>
        <taxon>Pentapetalae</taxon>
        <taxon>Saxifragales</taxon>
        <taxon>Crassulaceae</taxon>
        <taxon>Kalanchoe</taxon>
    </lineage>
</organism>
<proteinExistence type="predicted"/>
<dbReference type="AlphaFoldDB" id="A0A7N0UAK5"/>
<feature type="transmembrane region" description="Helical" evidence="1">
    <location>
        <begin position="26"/>
        <end position="57"/>
    </location>
</feature>
<dbReference type="PANTHER" id="PTHR34953:SF1">
    <property type="entry name" value="ALPHA_BETA HYDROLASE RELATED PROTEIN"/>
    <property type="match status" value="1"/>
</dbReference>
<dbReference type="OMA" id="YVGVMEM"/>
<keyword evidence="1" id="KW-0812">Transmembrane</keyword>
<dbReference type="Proteomes" id="UP000594263">
    <property type="component" value="Unplaced"/>
</dbReference>
<feature type="transmembrane region" description="Helical" evidence="1">
    <location>
        <begin position="155"/>
        <end position="177"/>
    </location>
</feature>
<reference evidence="2" key="1">
    <citation type="submission" date="2021-01" db="UniProtKB">
        <authorList>
            <consortium name="EnsemblPlants"/>
        </authorList>
    </citation>
    <scope>IDENTIFICATION</scope>
</reference>